<evidence type="ECO:0000313" key="1">
    <source>
        <dbReference type="EMBL" id="KAE9106338.1"/>
    </source>
</evidence>
<sequence length="294" mass="33232">MEPDHLLTSIRVVCMNHPRVSALDHVLHLVDDLLFPSARLTLPRCVLFDSPRLFLRVLSALDNDANRCKFEKQQQMRLAMQAAAQRGQLWTVQLLYQRHPAALTGATAQAAGASGHLPMIQWVHEIKRCLMNVDYYAAVYKTFEASASRGDLRTVQWLVRTYERVVFDLSIPAGAGHLEVTKWIWEHGRYRCRSNAADEVAKRGDLEMMKFLVGHSLVKDGSSALDLAAGRSTLKCPTHALIGAFATGNFEMFQFLDITAQKDRDFLVAAKTLAARHHQTEVMQWLTDNYSEVR</sequence>
<dbReference type="SUPFAM" id="SSF48403">
    <property type="entry name" value="Ankyrin repeat"/>
    <property type="match status" value="1"/>
</dbReference>
<comment type="caution">
    <text evidence="1">The sequence shown here is derived from an EMBL/GenBank/DDBJ whole genome shotgun (WGS) entry which is preliminary data.</text>
</comment>
<dbReference type="EMBL" id="QXFX01000713">
    <property type="protein sequence ID" value="KAE9106338.1"/>
    <property type="molecule type" value="Genomic_DNA"/>
</dbReference>
<dbReference type="Proteomes" id="UP000488956">
    <property type="component" value="Unassembled WGS sequence"/>
</dbReference>
<gene>
    <name evidence="1" type="ORF">PF010_g12663</name>
</gene>
<dbReference type="InterPro" id="IPR052050">
    <property type="entry name" value="SecEffector_AnkRepeat"/>
</dbReference>
<accession>A0A6G0L356</accession>
<proteinExistence type="predicted"/>
<name>A0A6G0L356_9STRA</name>
<protein>
    <submittedName>
        <fullName evidence="1">Uncharacterized protein</fullName>
    </submittedName>
</protein>
<evidence type="ECO:0000313" key="2">
    <source>
        <dbReference type="Proteomes" id="UP000488956"/>
    </source>
</evidence>
<dbReference type="PANTHER" id="PTHR46586:SF3">
    <property type="entry name" value="ANKYRIN REPEAT-CONTAINING PROTEIN"/>
    <property type="match status" value="1"/>
</dbReference>
<dbReference type="Gene3D" id="1.25.40.20">
    <property type="entry name" value="Ankyrin repeat-containing domain"/>
    <property type="match status" value="1"/>
</dbReference>
<dbReference type="AlphaFoldDB" id="A0A6G0L356"/>
<dbReference type="InterPro" id="IPR036770">
    <property type="entry name" value="Ankyrin_rpt-contain_sf"/>
</dbReference>
<organism evidence="1 2">
    <name type="scientific">Phytophthora fragariae</name>
    <dbReference type="NCBI Taxonomy" id="53985"/>
    <lineage>
        <taxon>Eukaryota</taxon>
        <taxon>Sar</taxon>
        <taxon>Stramenopiles</taxon>
        <taxon>Oomycota</taxon>
        <taxon>Peronosporomycetes</taxon>
        <taxon>Peronosporales</taxon>
        <taxon>Peronosporaceae</taxon>
        <taxon>Phytophthora</taxon>
    </lineage>
</organism>
<dbReference type="PANTHER" id="PTHR46586">
    <property type="entry name" value="ANKYRIN REPEAT-CONTAINING PROTEIN"/>
    <property type="match status" value="1"/>
</dbReference>
<reference evidence="1 2" key="1">
    <citation type="submission" date="2018-09" db="EMBL/GenBank/DDBJ databases">
        <title>Genomic investigation of the strawberry pathogen Phytophthora fragariae indicates pathogenicity is determined by transcriptional variation in three key races.</title>
        <authorList>
            <person name="Adams T.M."/>
            <person name="Armitage A.D."/>
            <person name="Sobczyk M.K."/>
            <person name="Bates H.J."/>
            <person name="Dunwell J.M."/>
            <person name="Nellist C.F."/>
            <person name="Harrison R.J."/>
        </authorList>
    </citation>
    <scope>NUCLEOTIDE SEQUENCE [LARGE SCALE GENOMIC DNA]</scope>
    <source>
        <strain evidence="1 2">ONT-3</strain>
    </source>
</reference>